<dbReference type="InterPro" id="IPR007112">
    <property type="entry name" value="Expansin/allergen_DPBB_dom"/>
</dbReference>
<dbReference type="AlphaFoldDB" id="A0A2G9GIA5"/>
<protein>
    <recommendedName>
        <fullName evidence="8">Expansin-like EG45 domain-containing protein</fullName>
    </recommendedName>
</protein>
<evidence type="ECO:0000259" key="4">
    <source>
        <dbReference type="PROSITE" id="PS50842"/>
    </source>
</evidence>
<dbReference type="Gene3D" id="2.40.40.10">
    <property type="entry name" value="RlpA-like domain"/>
    <property type="match status" value="1"/>
</dbReference>
<dbReference type="GO" id="GO:0005576">
    <property type="term" value="C:extracellular region"/>
    <property type="evidence" value="ECO:0007669"/>
    <property type="project" value="UniProtKB-SubCell"/>
</dbReference>
<dbReference type="SUPFAM" id="SSF50685">
    <property type="entry name" value="Barwin-like endoglucanases"/>
    <property type="match status" value="1"/>
</dbReference>
<dbReference type="PANTHER" id="PTHR31692">
    <property type="entry name" value="EXPANSIN-B3"/>
    <property type="match status" value="1"/>
</dbReference>
<comment type="caution">
    <text evidence="6">The sequence shown here is derived from an EMBL/GenBank/DDBJ whole genome shotgun (WGS) entry which is preliminary data.</text>
</comment>
<keyword evidence="2" id="KW-0964">Secreted</keyword>
<reference evidence="7" key="1">
    <citation type="journal article" date="2018" name="Gigascience">
        <title>Genome assembly of the Pink Ipe (Handroanthus impetiginosus, Bignoniaceae), a highly valued, ecologically keystone Neotropical timber forest tree.</title>
        <authorList>
            <person name="Silva-Junior O.B."/>
            <person name="Grattapaglia D."/>
            <person name="Novaes E."/>
            <person name="Collevatti R.G."/>
        </authorList>
    </citation>
    <scope>NUCLEOTIDE SEQUENCE [LARGE SCALE GENOMIC DNA]</scope>
    <source>
        <strain evidence="7">cv. UFG-1</strain>
    </source>
</reference>
<dbReference type="InterPro" id="IPR005795">
    <property type="entry name" value="LolPI"/>
</dbReference>
<dbReference type="SUPFAM" id="SSF49590">
    <property type="entry name" value="PHL pollen allergen"/>
    <property type="match status" value="1"/>
</dbReference>
<accession>A0A2G9GIA5</accession>
<dbReference type="Pfam" id="PF03330">
    <property type="entry name" value="DPBB_1"/>
    <property type="match status" value="1"/>
</dbReference>
<gene>
    <name evidence="6" type="ORF">CDL12_22718</name>
</gene>
<evidence type="ECO:0000256" key="1">
    <source>
        <dbReference type="ARBA" id="ARBA00004613"/>
    </source>
</evidence>
<feature type="domain" description="Expansin-like EG45" evidence="4">
    <location>
        <begin position="29"/>
        <end position="129"/>
    </location>
</feature>
<dbReference type="InterPro" id="IPR036908">
    <property type="entry name" value="RlpA-like_sf"/>
</dbReference>
<organism evidence="6 7">
    <name type="scientific">Handroanthus impetiginosus</name>
    <dbReference type="NCBI Taxonomy" id="429701"/>
    <lineage>
        <taxon>Eukaryota</taxon>
        <taxon>Viridiplantae</taxon>
        <taxon>Streptophyta</taxon>
        <taxon>Embryophyta</taxon>
        <taxon>Tracheophyta</taxon>
        <taxon>Spermatophyta</taxon>
        <taxon>Magnoliopsida</taxon>
        <taxon>eudicotyledons</taxon>
        <taxon>Gunneridae</taxon>
        <taxon>Pentapetalae</taxon>
        <taxon>asterids</taxon>
        <taxon>lamiids</taxon>
        <taxon>Lamiales</taxon>
        <taxon>Bignoniaceae</taxon>
        <taxon>Crescentiina</taxon>
        <taxon>Tabebuia alliance</taxon>
        <taxon>Handroanthus</taxon>
    </lineage>
</organism>
<dbReference type="Proteomes" id="UP000231279">
    <property type="component" value="Unassembled WGS sequence"/>
</dbReference>
<dbReference type="PRINTS" id="PR00829">
    <property type="entry name" value="LOLP1ALLERGN"/>
</dbReference>
<dbReference type="InterPro" id="IPR007118">
    <property type="entry name" value="Expan_Lol_pI"/>
</dbReference>
<dbReference type="STRING" id="429701.A0A2G9GIA5"/>
<evidence type="ECO:0000313" key="7">
    <source>
        <dbReference type="Proteomes" id="UP000231279"/>
    </source>
</evidence>
<evidence type="ECO:0000256" key="3">
    <source>
        <dbReference type="RuleBase" id="RU003460"/>
    </source>
</evidence>
<sequence length="220" mass="23405">MSESFNVSLNGLSSAIATWYGSPEGSGSGGACGLANDVANFPYNGLISAGNNFLFKSGAGCENPACSGFPITVPITDECPGTCNNDPIHFDLSGKAFGYLAKPGQGDILRKAGRINIQYQSITFKIATGSNRNYLAFAIENVNGDGSLGFVEILPSSPKRSWVPLQRSFGATWKYDIPVGTSGPYSVRLTSSDSRRQVVAYNTIPANWAPGQYYKSNVNF</sequence>
<comment type="similarity">
    <text evidence="3">Belongs to the expansin family.</text>
</comment>
<dbReference type="EMBL" id="NKXS01005023">
    <property type="protein sequence ID" value="PIN04740.1"/>
    <property type="molecule type" value="Genomic_DNA"/>
</dbReference>
<dbReference type="PROSITE" id="PS50843">
    <property type="entry name" value="EXPANSIN_CBD"/>
    <property type="match status" value="1"/>
</dbReference>
<dbReference type="InterPro" id="IPR036749">
    <property type="entry name" value="Expansin_CBD_sf"/>
</dbReference>
<dbReference type="PROSITE" id="PS50842">
    <property type="entry name" value="EXPANSIN_EG45"/>
    <property type="match status" value="1"/>
</dbReference>
<feature type="domain" description="Expansin-like CBD" evidence="5">
    <location>
        <begin position="133"/>
        <end position="216"/>
    </location>
</feature>
<dbReference type="GO" id="GO:0009653">
    <property type="term" value="P:anatomical structure morphogenesis"/>
    <property type="evidence" value="ECO:0007669"/>
    <property type="project" value="UniProtKB-ARBA"/>
</dbReference>
<dbReference type="PRINTS" id="PR01225">
    <property type="entry name" value="EXPANSNFAMLY"/>
</dbReference>
<dbReference type="Gene3D" id="2.60.40.760">
    <property type="entry name" value="Expansin, cellulose-binding-like domain"/>
    <property type="match status" value="1"/>
</dbReference>
<dbReference type="Pfam" id="PF01357">
    <property type="entry name" value="Expansin_C"/>
    <property type="match status" value="1"/>
</dbReference>
<comment type="subcellular location">
    <subcellularLocation>
        <location evidence="1">Secreted</location>
    </subcellularLocation>
</comment>
<dbReference type="PANTHER" id="PTHR31692:SF56">
    <property type="entry name" value="EXPANSIN-B2-RELATED"/>
    <property type="match status" value="1"/>
</dbReference>
<evidence type="ECO:0000259" key="5">
    <source>
        <dbReference type="PROSITE" id="PS50843"/>
    </source>
</evidence>
<evidence type="ECO:0000313" key="6">
    <source>
        <dbReference type="EMBL" id="PIN04740.1"/>
    </source>
</evidence>
<dbReference type="InterPro" id="IPR007117">
    <property type="entry name" value="Expansin_CBD"/>
</dbReference>
<dbReference type="InterPro" id="IPR009009">
    <property type="entry name" value="RlpA-like_DPBB"/>
</dbReference>
<evidence type="ECO:0008006" key="8">
    <source>
        <dbReference type="Google" id="ProtNLM"/>
    </source>
</evidence>
<dbReference type="OrthoDB" id="406505at2759"/>
<name>A0A2G9GIA5_9LAMI</name>
<proteinExistence type="inferred from homology"/>
<evidence type="ECO:0000256" key="2">
    <source>
        <dbReference type="ARBA" id="ARBA00022525"/>
    </source>
</evidence>
<keyword evidence="7" id="KW-1185">Reference proteome</keyword>